<dbReference type="GO" id="GO:0005886">
    <property type="term" value="C:plasma membrane"/>
    <property type="evidence" value="ECO:0007669"/>
    <property type="project" value="TreeGrafter"/>
</dbReference>
<evidence type="ECO:0000256" key="5">
    <source>
        <dbReference type="SAM" id="Phobius"/>
    </source>
</evidence>
<dbReference type="InParanoid" id="B8MU86"/>
<dbReference type="eggNOG" id="KOG0255">
    <property type="taxonomic scope" value="Eukaryota"/>
</dbReference>
<comment type="subcellular location">
    <subcellularLocation>
        <location evidence="1">Membrane</location>
        <topology evidence="1">Multi-pass membrane protein</topology>
    </subcellularLocation>
</comment>
<dbReference type="InterPro" id="IPR036259">
    <property type="entry name" value="MFS_trans_sf"/>
</dbReference>
<accession>B8MU86</accession>
<organism evidence="6 7">
    <name type="scientific">Talaromyces stipitatus (strain ATCC 10500 / CBS 375.48 / QM 6759 / NRRL 1006)</name>
    <name type="common">Penicillium stipitatum</name>
    <dbReference type="NCBI Taxonomy" id="441959"/>
    <lineage>
        <taxon>Eukaryota</taxon>
        <taxon>Fungi</taxon>
        <taxon>Dikarya</taxon>
        <taxon>Ascomycota</taxon>
        <taxon>Pezizomycotina</taxon>
        <taxon>Eurotiomycetes</taxon>
        <taxon>Eurotiomycetidae</taxon>
        <taxon>Eurotiales</taxon>
        <taxon>Trichocomaceae</taxon>
        <taxon>Talaromyces</taxon>
        <taxon>Talaromyces sect. Talaromyces</taxon>
    </lineage>
</organism>
<feature type="transmembrane region" description="Helical" evidence="5">
    <location>
        <begin position="12"/>
        <end position="36"/>
    </location>
</feature>
<keyword evidence="7" id="KW-1185">Reference proteome</keyword>
<dbReference type="SUPFAM" id="SSF103473">
    <property type="entry name" value="MFS general substrate transporter"/>
    <property type="match status" value="1"/>
</dbReference>
<dbReference type="OrthoDB" id="3357846at2759"/>
<evidence type="ECO:0000256" key="3">
    <source>
        <dbReference type="ARBA" id="ARBA00022989"/>
    </source>
</evidence>
<dbReference type="VEuPathDB" id="FungiDB:TSTA_107810"/>
<name>B8MU86_TALSN</name>
<gene>
    <name evidence="6" type="ORF">TSTA_107810</name>
</gene>
<feature type="transmembrane region" description="Helical" evidence="5">
    <location>
        <begin position="249"/>
        <end position="268"/>
    </location>
</feature>
<dbReference type="AlphaFoldDB" id="B8MU86"/>
<keyword evidence="4 5" id="KW-0472">Membrane</keyword>
<dbReference type="GO" id="GO:0015244">
    <property type="term" value="F:fluconazole transmembrane transporter activity"/>
    <property type="evidence" value="ECO:0007669"/>
    <property type="project" value="TreeGrafter"/>
</dbReference>
<dbReference type="Proteomes" id="UP000001745">
    <property type="component" value="Unassembled WGS sequence"/>
</dbReference>
<feature type="transmembrane region" description="Helical" evidence="5">
    <location>
        <begin position="112"/>
        <end position="134"/>
    </location>
</feature>
<evidence type="ECO:0000313" key="7">
    <source>
        <dbReference type="Proteomes" id="UP000001745"/>
    </source>
</evidence>
<proteinExistence type="predicted"/>
<feature type="transmembrane region" description="Helical" evidence="5">
    <location>
        <begin position="154"/>
        <end position="174"/>
    </location>
</feature>
<keyword evidence="2 5" id="KW-0812">Transmembrane</keyword>
<feature type="transmembrane region" description="Helical" evidence="5">
    <location>
        <begin position="214"/>
        <end position="237"/>
    </location>
</feature>
<dbReference type="PANTHER" id="PTHR23502">
    <property type="entry name" value="MAJOR FACILITATOR SUPERFAMILY"/>
    <property type="match status" value="1"/>
</dbReference>
<dbReference type="HOGENOM" id="CLU_008455_11_1_1"/>
<evidence type="ECO:0000256" key="2">
    <source>
        <dbReference type="ARBA" id="ARBA00022692"/>
    </source>
</evidence>
<evidence type="ECO:0000313" key="6">
    <source>
        <dbReference type="EMBL" id="EED11590.1"/>
    </source>
</evidence>
<dbReference type="PhylomeDB" id="B8MU86"/>
<dbReference type="GeneID" id="8106845"/>
<reference evidence="7" key="1">
    <citation type="journal article" date="2015" name="Genome Announc.">
        <title>Genome sequence of the AIDS-associated pathogen Penicillium marneffei (ATCC18224) and its near taxonomic relative Talaromyces stipitatus (ATCC10500).</title>
        <authorList>
            <person name="Nierman W.C."/>
            <person name="Fedorova-Abrams N.D."/>
            <person name="Andrianopoulos A."/>
        </authorList>
    </citation>
    <scope>NUCLEOTIDE SEQUENCE [LARGE SCALE GENOMIC DNA]</scope>
    <source>
        <strain evidence="7">ATCC 10500 / CBS 375.48 / QM 6759 / NRRL 1006</strain>
    </source>
</reference>
<dbReference type="EMBL" id="EQ962661">
    <property type="protein sequence ID" value="EED11590.1"/>
    <property type="molecule type" value="Genomic_DNA"/>
</dbReference>
<dbReference type="RefSeq" id="XP_002488346.1">
    <property type="nucleotide sequence ID" value="XM_002488301.1"/>
</dbReference>
<evidence type="ECO:0000256" key="1">
    <source>
        <dbReference type="ARBA" id="ARBA00004141"/>
    </source>
</evidence>
<dbReference type="PANTHER" id="PTHR23502:SF23">
    <property type="entry name" value="FLUCONAZOLE RESISTANCE PROTEIN 1"/>
    <property type="match status" value="1"/>
</dbReference>
<dbReference type="GO" id="GO:1990961">
    <property type="term" value="P:xenobiotic detoxification by transmembrane export across the plasma membrane"/>
    <property type="evidence" value="ECO:0007669"/>
    <property type="project" value="TreeGrafter"/>
</dbReference>
<dbReference type="STRING" id="441959.B8MU86"/>
<dbReference type="Gene3D" id="1.20.1250.20">
    <property type="entry name" value="MFS general substrate transporter like domains"/>
    <property type="match status" value="1"/>
</dbReference>
<feature type="transmembrane region" description="Helical" evidence="5">
    <location>
        <begin position="186"/>
        <end position="208"/>
    </location>
</feature>
<protein>
    <submittedName>
        <fullName evidence="6">Caffeine resistance protein, putative</fullName>
    </submittedName>
</protein>
<keyword evidence="3 5" id="KW-1133">Transmembrane helix</keyword>
<evidence type="ECO:0000256" key="4">
    <source>
        <dbReference type="ARBA" id="ARBA00023136"/>
    </source>
</evidence>
<sequence length="283" mass="32223">MNWHWVSWDMLWVSTPVLILWFFFVPETSASTILYFRARRLRKITGDDKYRTKEEIDRIANKKRAFSGTPFQNQQKSMSLTRQCSSQRFTPALSMPSSILSSNHSWFKVTGLPFLAVLLTLCFATTLLASYWYLSVERHLETKGLGAFGAPERRLVPGLLVCTLNPIGLFITAWSSRPSVHWMVPILGLFLNIIGTFTVIVCMLQYIAFSYPRYAASLFAAYDFARSTLAAGVIMFSRFMFINLGLDRGISLLAFLDIICVVLLFGLWKYGGLLRAKSRFAES</sequence>